<dbReference type="AlphaFoldDB" id="W1NZ35"/>
<dbReference type="HOGENOM" id="CLU_2674409_0_0_1"/>
<evidence type="ECO:0000313" key="1">
    <source>
        <dbReference type="EMBL" id="ERN00576.1"/>
    </source>
</evidence>
<evidence type="ECO:0000313" key="2">
    <source>
        <dbReference type="Proteomes" id="UP000017836"/>
    </source>
</evidence>
<reference evidence="2" key="1">
    <citation type="journal article" date="2013" name="Science">
        <title>The Amborella genome and the evolution of flowering plants.</title>
        <authorList>
            <consortium name="Amborella Genome Project"/>
        </authorList>
    </citation>
    <scope>NUCLEOTIDE SEQUENCE [LARGE SCALE GENOMIC DNA]</scope>
</reference>
<accession>W1NZ35</accession>
<dbReference type="EMBL" id="KI394855">
    <property type="protein sequence ID" value="ERN00576.1"/>
    <property type="molecule type" value="Genomic_DNA"/>
</dbReference>
<name>W1NZ35_AMBTC</name>
<organism evidence="1 2">
    <name type="scientific">Amborella trichopoda</name>
    <dbReference type="NCBI Taxonomy" id="13333"/>
    <lineage>
        <taxon>Eukaryota</taxon>
        <taxon>Viridiplantae</taxon>
        <taxon>Streptophyta</taxon>
        <taxon>Embryophyta</taxon>
        <taxon>Tracheophyta</taxon>
        <taxon>Spermatophyta</taxon>
        <taxon>Magnoliopsida</taxon>
        <taxon>Amborellales</taxon>
        <taxon>Amborellaceae</taxon>
        <taxon>Amborella</taxon>
    </lineage>
</organism>
<gene>
    <name evidence="1" type="ORF">AMTR_s00091p00022630</name>
</gene>
<sequence length="75" mass="8372">MEDVDSIELPSYPCLLNFKGSIEPSSYSYLVLFTPTWFTPGVVTAKYLSIPFDVQIKGLDFLSTDIGVTEYGIKL</sequence>
<protein>
    <submittedName>
        <fullName evidence="1">Uncharacterized protein</fullName>
    </submittedName>
</protein>
<proteinExistence type="predicted"/>
<dbReference type="Gramene" id="ERN00576">
    <property type="protein sequence ID" value="ERN00576"/>
    <property type="gene ID" value="AMTR_s00091p00022630"/>
</dbReference>
<keyword evidence="2" id="KW-1185">Reference proteome</keyword>
<dbReference type="Proteomes" id="UP000017836">
    <property type="component" value="Unassembled WGS sequence"/>
</dbReference>